<evidence type="ECO:0000313" key="2">
    <source>
        <dbReference type="EMBL" id="GLH65857.1"/>
    </source>
</evidence>
<keyword evidence="3" id="KW-1185">Reference proteome</keyword>
<comment type="caution">
    <text evidence="2">The sequence shown here is derived from an EMBL/GenBank/DDBJ whole genome shotgun (WGS) entry which is preliminary data.</text>
</comment>
<evidence type="ECO:0000256" key="1">
    <source>
        <dbReference type="SAM" id="Phobius"/>
    </source>
</evidence>
<sequence length="401" mass="44331">MEPFQDAPIQTFAPKRFLLGLQAGVLILNLFVILMAGISVYKGLQSRRDLAIATAQNLSLVLDRYVAETFSKADLAVLAVKEEVERVGMDSARGRQDLDAFIRRQHERAPELLAIRTTNAEGVVDHGSGVGSNASVNLSDREHFIRLRDVPGAGLVISRPLMGRLTGTWVIILARRIERPDHSFAGMAHAVIPLDQFTRAFSALDVGPHGSVALRDLDMGLIARHPEPVSAGTAIGQRVVSPEFVAFAQSGRGAGTYRAVTPFDHVERTFAIRRVSGQPFFILVGLADRDYLADWRRDVAQEVMEVLLFTCLTLVASWMVHRAWVRQQAVHARLEALLAEVKTLGGMLPICSHCKKIRDDKGYWNQIEAYLNEHTDAEFTHGICPDCAKEVFPRSGKHTAI</sequence>
<proteinExistence type="predicted"/>
<accession>A0ABQ5PTP9</accession>
<gene>
    <name evidence="2" type="ORF">GETHED_02210</name>
</gene>
<dbReference type="RefSeq" id="WP_285605948.1">
    <property type="nucleotide sequence ID" value="NZ_BSDC01000001.1"/>
</dbReference>
<dbReference type="CDD" id="cd12914">
    <property type="entry name" value="PDC1_DGC_like"/>
    <property type="match status" value="1"/>
</dbReference>
<dbReference type="Proteomes" id="UP001165044">
    <property type="component" value="Unassembled WGS sequence"/>
</dbReference>
<keyword evidence="1" id="KW-1133">Transmembrane helix</keyword>
<organism evidence="2 3">
    <name type="scientific">Geothrix edaphica</name>
    <dbReference type="NCBI Taxonomy" id="2927976"/>
    <lineage>
        <taxon>Bacteria</taxon>
        <taxon>Pseudomonadati</taxon>
        <taxon>Acidobacteriota</taxon>
        <taxon>Holophagae</taxon>
        <taxon>Holophagales</taxon>
        <taxon>Holophagaceae</taxon>
        <taxon>Geothrix</taxon>
    </lineage>
</organism>
<feature type="transmembrane region" description="Helical" evidence="1">
    <location>
        <begin position="20"/>
        <end position="41"/>
    </location>
</feature>
<evidence type="ECO:0008006" key="4">
    <source>
        <dbReference type="Google" id="ProtNLM"/>
    </source>
</evidence>
<keyword evidence="1" id="KW-0812">Transmembrane</keyword>
<dbReference type="CDD" id="cd12915">
    <property type="entry name" value="PDC2_DGC_like"/>
    <property type="match status" value="1"/>
</dbReference>
<evidence type="ECO:0000313" key="3">
    <source>
        <dbReference type="Proteomes" id="UP001165044"/>
    </source>
</evidence>
<protein>
    <recommendedName>
        <fullName evidence="4">Double Cache domain-containing protein</fullName>
    </recommendedName>
</protein>
<reference evidence="2" key="1">
    <citation type="journal article" date="2023" name="Antonie Van Leeuwenhoek">
        <title>Mesoterricola silvestris gen. nov., sp. nov., Mesoterricola sediminis sp. nov., Geothrix oryzae sp. nov., Geothrix edaphica sp. nov., Geothrix rubra sp. nov., and Geothrix limicola sp. nov., six novel members of Acidobacteriota isolated from soils.</title>
        <authorList>
            <person name="Itoh H."/>
            <person name="Sugisawa Y."/>
            <person name="Mise K."/>
            <person name="Xu Z."/>
            <person name="Kuniyasu M."/>
            <person name="Ushijima N."/>
            <person name="Kawano K."/>
            <person name="Kobayashi E."/>
            <person name="Shiratori Y."/>
            <person name="Masuda Y."/>
            <person name="Senoo K."/>
        </authorList>
    </citation>
    <scope>NUCLEOTIDE SEQUENCE</scope>
    <source>
        <strain evidence="2">Red802</strain>
    </source>
</reference>
<keyword evidence="1" id="KW-0472">Membrane</keyword>
<dbReference type="EMBL" id="BSDC01000001">
    <property type="protein sequence ID" value="GLH65857.1"/>
    <property type="molecule type" value="Genomic_DNA"/>
</dbReference>
<name>A0ABQ5PTP9_9BACT</name>
<dbReference type="Gene3D" id="3.30.450.20">
    <property type="entry name" value="PAS domain"/>
    <property type="match status" value="2"/>
</dbReference>